<reference evidence="1 2" key="1">
    <citation type="journal article" date="2013" name="BMC Genomics">
        <title>Comparative genomics of parasitic silkworm microsporidia reveal an association between genome expansion and host adaptation.</title>
        <authorList>
            <person name="Pan G."/>
            <person name="Xu J."/>
            <person name="Li T."/>
            <person name="Xia Q."/>
            <person name="Liu S.L."/>
            <person name="Zhang G."/>
            <person name="Li S."/>
            <person name="Li C."/>
            <person name="Liu H."/>
            <person name="Yang L."/>
            <person name="Liu T."/>
            <person name="Zhang X."/>
            <person name="Wu Z."/>
            <person name="Fan W."/>
            <person name="Dang X."/>
            <person name="Xiang H."/>
            <person name="Tao M."/>
            <person name="Li Y."/>
            <person name="Hu J."/>
            <person name="Li Z."/>
            <person name="Lin L."/>
            <person name="Luo J."/>
            <person name="Geng L."/>
            <person name="Wang L."/>
            <person name="Long M."/>
            <person name="Wan Y."/>
            <person name="He N."/>
            <person name="Zhang Z."/>
            <person name="Lu C."/>
            <person name="Keeling P.J."/>
            <person name="Wang J."/>
            <person name="Xiang Z."/>
            <person name="Zhou Z."/>
        </authorList>
    </citation>
    <scope>NUCLEOTIDE SEQUENCE [LARGE SCALE GENOMIC DNA]</scope>
    <source>
        <strain evidence="2">CQ1 / CVCC 102059</strain>
    </source>
</reference>
<evidence type="ECO:0000313" key="2">
    <source>
        <dbReference type="Proteomes" id="UP000016927"/>
    </source>
</evidence>
<organism evidence="1 2">
    <name type="scientific">Nosema bombycis (strain CQ1 / CVCC 102059)</name>
    <name type="common">Microsporidian parasite</name>
    <name type="synonym">Pebrine of silkworm</name>
    <dbReference type="NCBI Taxonomy" id="578461"/>
    <lineage>
        <taxon>Eukaryota</taxon>
        <taxon>Fungi</taxon>
        <taxon>Fungi incertae sedis</taxon>
        <taxon>Microsporidia</taxon>
        <taxon>Nosematidae</taxon>
        <taxon>Nosema</taxon>
    </lineage>
</organism>
<sequence length="49" mass="5836">MKDVDINPLKTFSFDFEFDNNKGFMTCPFHYSEKEHKWALECSELDVSN</sequence>
<gene>
    <name evidence="1" type="ORF">NBO_28g0051</name>
</gene>
<dbReference type="Proteomes" id="UP000016927">
    <property type="component" value="Unassembled WGS sequence"/>
</dbReference>
<proteinExistence type="predicted"/>
<dbReference type="AlphaFoldDB" id="R0KW50"/>
<evidence type="ECO:0000313" key="1">
    <source>
        <dbReference type="EMBL" id="EOB14412.1"/>
    </source>
</evidence>
<accession>R0KW50</accession>
<name>R0KW50_NOSB1</name>
<dbReference type="HOGENOM" id="CLU_3143518_0_0_1"/>
<dbReference type="EMBL" id="KB908936">
    <property type="protein sequence ID" value="EOB14412.1"/>
    <property type="molecule type" value="Genomic_DNA"/>
</dbReference>
<dbReference type="VEuPathDB" id="MicrosporidiaDB:NBO_28g0051"/>
<protein>
    <submittedName>
        <fullName evidence="1">Uncharacterized protein</fullName>
    </submittedName>
</protein>
<keyword evidence="2" id="KW-1185">Reference proteome</keyword>